<protein>
    <submittedName>
        <fullName evidence="1">Uncharacterized protein</fullName>
    </submittedName>
</protein>
<dbReference type="RefSeq" id="WP_059176913.1">
    <property type="nucleotide sequence ID" value="NZ_BCNO01000002.1"/>
</dbReference>
<proteinExistence type="predicted"/>
<sequence>MPDEINIVFTSHRVEFLPSMTKFMEQSDLIILEEAPNNGFVKMLKREISIEEYLEDEIFEFPKFSYSFYKILQDLYTKEKVILQIEPYMERLLKIYDMFSEGKKPEDIEAIPELNEVYEIEKRATKELIDFYEASISKSFIEIIEIVKRFARADAQRFRLRDKLRAHAIISLLPKKGKVFIEAGAIHQYLSKVLSKKLTDCCKVNKVFSLEDKVKELTNKRWLFPPGDILTLRYIFEKKENEEVENLLSARSLIYIMLIEKEEILPDEQNKFPHLLDEIEVVNLVNKLSFNDCEMLYRKIRFKNKDKAREIVSNFVLSKQQPAKHG</sequence>
<evidence type="ECO:0000313" key="1">
    <source>
        <dbReference type="EMBL" id="GAQ95481.1"/>
    </source>
</evidence>
<organism evidence="1 2">
    <name type="scientific">Thermodesulfovibrio aggregans</name>
    <dbReference type="NCBI Taxonomy" id="86166"/>
    <lineage>
        <taxon>Bacteria</taxon>
        <taxon>Pseudomonadati</taxon>
        <taxon>Nitrospirota</taxon>
        <taxon>Thermodesulfovibrionia</taxon>
        <taxon>Thermodesulfovibrionales</taxon>
        <taxon>Thermodesulfovibrionaceae</taxon>
        <taxon>Thermodesulfovibrio</taxon>
    </lineage>
</organism>
<name>A0A0U9HST5_9BACT</name>
<reference evidence="2" key="1">
    <citation type="submission" date="2016-01" db="EMBL/GenBank/DDBJ databases">
        <title>Draft genome sequence of Thermodesulfovibrio aggregans strain TGE-P1.</title>
        <authorList>
            <person name="Sekiguchi Y."/>
            <person name="Ohashi A."/>
            <person name="Matsuura N."/>
            <person name="Tourlousse M.D."/>
        </authorList>
    </citation>
    <scope>NUCLEOTIDE SEQUENCE [LARGE SCALE GENOMIC DNA]</scope>
    <source>
        <strain evidence="2">TGE-P1</strain>
    </source>
</reference>
<evidence type="ECO:0000313" key="2">
    <source>
        <dbReference type="Proteomes" id="UP000054976"/>
    </source>
</evidence>
<dbReference type="OrthoDB" id="5501943at2"/>
<dbReference type="Proteomes" id="UP000054976">
    <property type="component" value="Unassembled WGS sequence"/>
</dbReference>
<keyword evidence="2" id="KW-1185">Reference proteome</keyword>
<gene>
    <name evidence="1" type="ORF">TAGGR_2374</name>
</gene>
<dbReference type="AlphaFoldDB" id="A0A0U9HST5"/>
<comment type="caution">
    <text evidence="1">The sequence shown here is derived from an EMBL/GenBank/DDBJ whole genome shotgun (WGS) entry which is preliminary data.</text>
</comment>
<accession>A0A0U9HST5</accession>
<dbReference type="EMBL" id="BCNO01000002">
    <property type="protein sequence ID" value="GAQ95481.1"/>
    <property type="molecule type" value="Genomic_DNA"/>
</dbReference>